<evidence type="ECO:0000256" key="3">
    <source>
        <dbReference type="ARBA" id="ARBA00023004"/>
    </source>
</evidence>
<dbReference type="Pfam" id="PF08007">
    <property type="entry name" value="JmjC_2"/>
    <property type="match status" value="1"/>
</dbReference>
<dbReference type="Gene3D" id="2.60.120.650">
    <property type="entry name" value="Cupin"/>
    <property type="match status" value="1"/>
</dbReference>
<evidence type="ECO:0000313" key="6">
    <source>
        <dbReference type="Proteomes" id="UP001324634"/>
    </source>
</evidence>
<dbReference type="SUPFAM" id="SSF51197">
    <property type="entry name" value="Clavaminate synthase-like"/>
    <property type="match status" value="1"/>
</dbReference>
<evidence type="ECO:0000256" key="1">
    <source>
        <dbReference type="ARBA" id="ARBA00001954"/>
    </source>
</evidence>
<dbReference type="InterPro" id="IPR003347">
    <property type="entry name" value="JmjC_dom"/>
</dbReference>
<reference evidence="5 6" key="1">
    <citation type="submission" date="2023-11" db="EMBL/GenBank/DDBJ databases">
        <title>Peredibacter starrii A3.12.</title>
        <authorList>
            <person name="Mitchell R.J."/>
        </authorList>
    </citation>
    <scope>NUCLEOTIDE SEQUENCE [LARGE SCALE GENOMIC DNA]</scope>
    <source>
        <strain evidence="5 6">A3.12</strain>
    </source>
</reference>
<evidence type="ECO:0000256" key="2">
    <source>
        <dbReference type="ARBA" id="ARBA00022723"/>
    </source>
</evidence>
<accession>A0AAX4HKB3</accession>
<dbReference type="PROSITE" id="PS51184">
    <property type="entry name" value="JMJC"/>
    <property type="match status" value="1"/>
</dbReference>
<dbReference type="InterPro" id="IPR039994">
    <property type="entry name" value="NO66-like"/>
</dbReference>
<evidence type="ECO:0000259" key="4">
    <source>
        <dbReference type="PROSITE" id="PS51184"/>
    </source>
</evidence>
<keyword evidence="2" id="KW-0479">Metal-binding</keyword>
<dbReference type="PANTHER" id="PTHR13096:SF8">
    <property type="entry name" value="RIBOSOMAL OXYGENASE 1"/>
    <property type="match status" value="1"/>
</dbReference>
<comment type="cofactor">
    <cofactor evidence="1">
        <name>Fe(2+)</name>
        <dbReference type="ChEBI" id="CHEBI:29033"/>
    </cofactor>
</comment>
<evidence type="ECO:0000313" key="5">
    <source>
        <dbReference type="EMBL" id="WPU63590.1"/>
    </source>
</evidence>
<sequence length="287" mass="32292">MKTGLAALINSSAEFQKAFKENRPFVVHNNFENLKPLTSLPFLNSLDDLLNSWPMPIQAHLPDVRDEASSIDTTNKDARKLFDNGMGLLFNEAHLISPVLTDWLEEIRQNLGLPMMTIGRCLMYATPDGKGTAPHFDQNINFVIQVHGTKKWILAPNETVENPLTRHTMGLEPDPELASYLEAPMPTKMPHETMSFELKPGSVLFVPRGVWHETEADGNALSLNFTYTAPSWIDLFSTALRGRLAQSPEWRAMAQKSEVELDALLDMIKADLPHWRARDVLEATFGE</sequence>
<dbReference type="Proteomes" id="UP001324634">
    <property type="component" value="Chromosome"/>
</dbReference>
<dbReference type="KEGG" id="psti:SOO65_12910"/>
<dbReference type="GO" id="GO:0046872">
    <property type="term" value="F:metal ion binding"/>
    <property type="evidence" value="ECO:0007669"/>
    <property type="project" value="UniProtKB-KW"/>
</dbReference>
<organism evidence="5 6">
    <name type="scientific">Peredibacter starrii</name>
    <dbReference type="NCBI Taxonomy" id="28202"/>
    <lineage>
        <taxon>Bacteria</taxon>
        <taxon>Pseudomonadati</taxon>
        <taxon>Bdellovibrionota</taxon>
        <taxon>Bacteriovoracia</taxon>
        <taxon>Bacteriovoracales</taxon>
        <taxon>Bacteriovoracaceae</taxon>
        <taxon>Peredibacter</taxon>
    </lineage>
</organism>
<protein>
    <submittedName>
        <fullName evidence="5">Cupin domain-containing protein</fullName>
    </submittedName>
</protein>
<keyword evidence="6" id="KW-1185">Reference proteome</keyword>
<dbReference type="EMBL" id="CP139487">
    <property type="protein sequence ID" value="WPU63590.1"/>
    <property type="molecule type" value="Genomic_DNA"/>
</dbReference>
<name>A0AAX4HKB3_9BACT</name>
<dbReference type="SMART" id="SM00558">
    <property type="entry name" value="JmjC"/>
    <property type="match status" value="1"/>
</dbReference>
<dbReference type="RefSeq" id="WP_321390573.1">
    <property type="nucleotide sequence ID" value="NZ_CP139487.1"/>
</dbReference>
<proteinExistence type="predicted"/>
<dbReference type="AlphaFoldDB" id="A0AAX4HKB3"/>
<gene>
    <name evidence="5" type="ORF">SOO65_12910</name>
</gene>
<keyword evidence="3" id="KW-0408">Iron</keyword>
<feature type="domain" description="JmjC" evidence="4">
    <location>
        <begin position="84"/>
        <end position="244"/>
    </location>
</feature>
<dbReference type="PANTHER" id="PTHR13096">
    <property type="entry name" value="MINA53 MYC INDUCED NUCLEAR ANTIGEN"/>
    <property type="match status" value="1"/>
</dbReference>